<name>B0TIE5_HELMI</name>
<dbReference type="STRING" id="498761.HM1_3126"/>
<keyword evidence="2" id="KW-1185">Reference proteome</keyword>
<proteinExistence type="predicted"/>
<reference evidence="1 2" key="1">
    <citation type="journal article" date="2008" name="J. Bacteriol.">
        <title>The genome of Heliobacterium modesticaldum, a phototrophic representative of the Firmicutes containing the simplest photosynthetic apparatus.</title>
        <authorList>
            <person name="Sattley W.M."/>
            <person name="Madigan M.T."/>
            <person name="Swingley W.D."/>
            <person name="Cheung P.C."/>
            <person name="Clocksin K.M."/>
            <person name="Conrad A.L."/>
            <person name="Dejesa L.C."/>
            <person name="Honchak B.M."/>
            <person name="Jung D.O."/>
            <person name="Karbach L.E."/>
            <person name="Kurdoglu A."/>
            <person name="Lahiri S."/>
            <person name="Mastrian S.D."/>
            <person name="Page L.E."/>
            <person name="Taylor H.L."/>
            <person name="Wang Z.T."/>
            <person name="Raymond J."/>
            <person name="Chen M."/>
            <person name="Blankenship R.E."/>
            <person name="Touchman J.W."/>
        </authorList>
    </citation>
    <scope>NUCLEOTIDE SEQUENCE [LARGE SCALE GENOMIC DNA]</scope>
    <source>
        <strain evidence="2">ATCC 51547 / Ice1</strain>
    </source>
</reference>
<dbReference type="eggNOG" id="ENOG50336X7">
    <property type="taxonomic scope" value="Bacteria"/>
</dbReference>
<evidence type="ECO:0000313" key="2">
    <source>
        <dbReference type="Proteomes" id="UP000008550"/>
    </source>
</evidence>
<protein>
    <submittedName>
        <fullName evidence="1">Uncharacterized protein</fullName>
    </submittedName>
</protein>
<sequence>MPIAPLPSLAMLDRRHGSPILLRPPIGQTIQRGTGISTCCPSPTPFGLGLGPDLPWADEPSPGNLRLAAGRILTCLFAYSYRHSHFLALHPAFRLNFYAQGTLPYPRP</sequence>
<gene>
    <name evidence="1" type="ORF">HM1_3126</name>
</gene>
<dbReference type="Proteomes" id="UP000008550">
    <property type="component" value="Chromosome"/>
</dbReference>
<accession>B0TIE5</accession>
<dbReference type="HOGENOM" id="CLU_2193323_0_0_9"/>
<dbReference type="AlphaFoldDB" id="B0TIE5"/>
<organism evidence="1 2">
    <name type="scientific">Heliobacterium modesticaldum (strain ATCC 51547 / Ice1)</name>
    <dbReference type="NCBI Taxonomy" id="498761"/>
    <lineage>
        <taxon>Bacteria</taxon>
        <taxon>Bacillati</taxon>
        <taxon>Bacillota</taxon>
        <taxon>Clostridia</taxon>
        <taxon>Eubacteriales</taxon>
        <taxon>Heliobacteriaceae</taxon>
        <taxon>Heliomicrobium</taxon>
    </lineage>
</organism>
<evidence type="ECO:0000313" key="1">
    <source>
        <dbReference type="EMBL" id="ABZ84886.1"/>
    </source>
</evidence>
<dbReference type="KEGG" id="hmo:HM1_3126"/>
<dbReference type="EMBL" id="CP000930">
    <property type="protein sequence ID" value="ABZ84886.1"/>
    <property type="molecule type" value="Genomic_DNA"/>
</dbReference>